<proteinExistence type="predicted"/>
<dbReference type="GO" id="GO:0003677">
    <property type="term" value="F:DNA binding"/>
    <property type="evidence" value="ECO:0007669"/>
    <property type="project" value="InterPro"/>
</dbReference>
<dbReference type="Proteomes" id="UP000190797">
    <property type="component" value="Chromosome"/>
</dbReference>
<dbReference type="OrthoDB" id="4516646at2"/>
<organism evidence="2 3">
    <name type="scientific">[Actinomadura] parvosata subsp. kistnae</name>
    <dbReference type="NCBI Taxonomy" id="1909395"/>
    <lineage>
        <taxon>Bacteria</taxon>
        <taxon>Bacillati</taxon>
        <taxon>Actinomycetota</taxon>
        <taxon>Actinomycetes</taxon>
        <taxon>Streptosporangiales</taxon>
        <taxon>Streptosporangiaceae</taxon>
        <taxon>Nonomuraea</taxon>
    </lineage>
</organism>
<dbReference type="InterPro" id="IPR010982">
    <property type="entry name" value="Lambda_DNA-bd_dom_sf"/>
</dbReference>
<sequence>MYDETTIGARLRILRKWRGMTLEQLGGQADLSVSFLSMAERGLRALDRRSHIAALAAALRVSETDLVGGPHLTADTEQSDPHSVIPGLRIAVLTPITRPNIEQARPVSVLASEMTNTIEPLHKACKYSAEGRILPDLIEELTVHAAAPADEATHRLALSTLVEAYHRTAAIARALNYHDLALLAASKAEQAAEILDDPVARGKAAFTAVQNGPKTGTVSGLSAWDRAYTSVRRAIDEMSPYISRPDGIEVLGMLALNAALCAAALNDGQGAQEWLGHAAELATQAPDDPVGNWGAFSATNVAIWRVGVNVELGEGGNRVLELGRTVQVAKLDTYRARKSAFFAEMGRGLARESKTRQSALTWLRQAEALAPQRVRNDMKVRESVAVMLEQVKTAAVGRELRGMAARLGIPH</sequence>
<evidence type="ECO:0000259" key="1">
    <source>
        <dbReference type="PROSITE" id="PS50943"/>
    </source>
</evidence>
<dbReference type="Pfam" id="PF13560">
    <property type="entry name" value="HTH_31"/>
    <property type="match status" value="1"/>
</dbReference>
<dbReference type="AlphaFoldDB" id="A0A1U9ZYJ4"/>
<dbReference type="STRING" id="1909395.BKM31_17530"/>
<dbReference type="PROSITE" id="PS50943">
    <property type="entry name" value="HTH_CROC1"/>
    <property type="match status" value="1"/>
</dbReference>
<dbReference type="RefSeq" id="WP_080039211.1">
    <property type="nucleotide sequence ID" value="NZ_CP017717.1"/>
</dbReference>
<dbReference type="KEGG" id="noa:BKM31_17530"/>
<protein>
    <recommendedName>
        <fullName evidence="1">HTH cro/C1-type domain-containing protein</fullName>
    </recommendedName>
</protein>
<dbReference type="Gene3D" id="1.10.260.40">
    <property type="entry name" value="lambda repressor-like DNA-binding domains"/>
    <property type="match status" value="1"/>
</dbReference>
<evidence type="ECO:0000313" key="2">
    <source>
        <dbReference type="EMBL" id="AQZ63022.1"/>
    </source>
</evidence>
<keyword evidence="3" id="KW-1185">Reference proteome</keyword>
<accession>A0A1U9ZYJ4</accession>
<name>A0A1U9ZYJ4_9ACTN</name>
<dbReference type="EMBL" id="CP017717">
    <property type="protein sequence ID" value="AQZ63022.1"/>
    <property type="molecule type" value="Genomic_DNA"/>
</dbReference>
<feature type="domain" description="HTH cro/C1-type" evidence="1">
    <location>
        <begin position="11"/>
        <end position="66"/>
    </location>
</feature>
<dbReference type="SUPFAM" id="SSF47413">
    <property type="entry name" value="lambda repressor-like DNA-binding domains"/>
    <property type="match status" value="1"/>
</dbReference>
<gene>
    <name evidence="2" type="ORF">BKM31_17530</name>
</gene>
<dbReference type="InterPro" id="IPR001387">
    <property type="entry name" value="Cro/C1-type_HTH"/>
</dbReference>
<dbReference type="CDD" id="cd00093">
    <property type="entry name" value="HTH_XRE"/>
    <property type="match status" value="1"/>
</dbReference>
<dbReference type="SMART" id="SM00530">
    <property type="entry name" value="HTH_XRE"/>
    <property type="match status" value="1"/>
</dbReference>
<evidence type="ECO:0000313" key="3">
    <source>
        <dbReference type="Proteomes" id="UP000190797"/>
    </source>
</evidence>
<reference evidence="3" key="1">
    <citation type="journal article" date="2017" name="Med. Chem. Commun.">
        <title>Nonomuraea sp. ATCC 55076 harbours the largest actinomycete chromosome to date and the kistamicin biosynthetic gene cluster.</title>
        <authorList>
            <person name="Nazari B."/>
            <person name="Forneris C.C."/>
            <person name="Gibson M.I."/>
            <person name="Moon K."/>
            <person name="Schramma K.R."/>
            <person name="Seyedsayamdost M.R."/>
        </authorList>
    </citation>
    <scope>NUCLEOTIDE SEQUENCE [LARGE SCALE GENOMIC DNA]</scope>
    <source>
        <strain evidence="3">ATCC 55076</strain>
    </source>
</reference>